<comment type="subcellular location">
    <subcellularLocation>
        <location evidence="1">Cell outer membrane</location>
        <topology evidence="1">Multi-pass membrane protein</topology>
    </subcellularLocation>
</comment>
<dbReference type="PRINTS" id="PR00316">
    <property type="entry name" value="ENTEROVIROMP"/>
</dbReference>
<dbReference type="InterPro" id="IPR011250">
    <property type="entry name" value="OMP/PagP_B-barrel"/>
</dbReference>
<dbReference type="Proteomes" id="UP000224607">
    <property type="component" value="Unassembled WGS sequence"/>
</dbReference>
<dbReference type="EMBL" id="FORG01000003">
    <property type="protein sequence ID" value="SFI71501.1"/>
    <property type="molecule type" value="Genomic_DNA"/>
</dbReference>
<dbReference type="EMBL" id="NITY01000003">
    <property type="protein sequence ID" value="PHM45042.1"/>
    <property type="molecule type" value="Genomic_DNA"/>
</dbReference>
<evidence type="ECO:0000313" key="10">
    <source>
        <dbReference type="Proteomes" id="UP000198919"/>
    </source>
</evidence>
<evidence type="ECO:0000256" key="6">
    <source>
        <dbReference type="SAM" id="SignalP"/>
    </source>
</evidence>
<dbReference type="RefSeq" id="WP_092508006.1">
    <property type="nucleotide sequence ID" value="NZ_CAWNQB010000023.1"/>
</dbReference>
<keyword evidence="2" id="KW-1134">Transmembrane beta strand</keyword>
<evidence type="ECO:0000313" key="8">
    <source>
        <dbReference type="EMBL" id="PHM45042.1"/>
    </source>
</evidence>
<reference evidence="10" key="1">
    <citation type="submission" date="2016-10" db="EMBL/GenBank/DDBJ databases">
        <authorList>
            <person name="Varghese N."/>
            <person name="Submissions S."/>
        </authorList>
    </citation>
    <scope>NUCLEOTIDE SEQUENCE [LARGE SCALE GENOMIC DNA]</scope>
    <source>
        <strain evidence="10">DSM 17908</strain>
    </source>
</reference>
<evidence type="ECO:0000256" key="1">
    <source>
        <dbReference type="ARBA" id="ARBA00004571"/>
    </source>
</evidence>
<dbReference type="InterPro" id="IPR000758">
    <property type="entry name" value="Enterovir_OMP"/>
</dbReference>
<keyword evidence="4 6" id="KW-0732">Signal</keyword>
<feature type="chain" id="PRO_5011475891" evidence="6">
    <location>
        <begin position="25"/>
        <end position="205"/>
    </location>
</feature>
<dbReference type="Gene3D" id="2.40.160.20">
    <property type="match status" value="1"/>
</dbReference>
<reference evidence="9" key="2">
    <citation type="submission" date="2016-10" db="EMBL/GenBank/DDBJ databases">
        <authorList>
            <person name="de Groot N.N."/>
        </authorList>
    </citation>
    <scope>NUCLEOTIDE SEQUENCE [LARGE SCALE GENOMIC DNA]</scope>
    <source>
        <strain evidence="9">DSM 17908</strain>
    </source>
</reference>
<sequence length="205" mass="22578">MVMKKALLATLVVSGFMYGSLAYADSHTVAIGYAQSKVQDFKNIRGVNLHYRYEWDSPVSIIGSFTYMKGSENHSGRREFDSGRGAMDAKYYSARGHLDGKYYSLMAGPAYRINDYVSIYGLLGFAHTKIDADIKELLEGEHGPISSRRTSLDKKSTDFAYGAGVEVNPMPNFSVYAGYEGSSAKVVGNKNHGINGFNIGIGYRF</sequence>
<dbReference type="GO" id="GO:0044384">
    <property type="term" value="C:host outer membrane"/>
    <property type="evidence" value="ECO:0007669"/>
    <property type="project" value="InterPro"/>
</dbReference>
<name>A0A1I3KG53_9GAMM</name>
<dbReference type="PROSITE" id="PS00695">
    <property type="entry name" value="ENT_VIR_OMP_2"/>
    <property type="match status" value="1"/>
</dbReference>
<organism evidence="9 10">
    <name type="scientific">Xenorhabdus mauleonii</name>
    <dbReference type="NCBI Taxonomy" id="351675"/>
    <lineage>
        <taxon>Bacteria</taxon>
        <taxon>Pseudomonadati</taxon>
        <taxon>Pseudomonadota</taxon>
        <taxon>Gammaproteobacteria</taxon>
        <taxon>Enterobacterales</taxon>
        <taxon>Morganellaceae</taxon>
        <taxon>Xenorhabdus</taxon>
    </lineage>
</organism>
<evidence type="ECO:0000259" key="7">
    <source>
        <dbReference type="Pfam" id="PF13505"/>
    </source>
</evidence>
<feature type="domain" description="Outer membrane protein beta-barrel" evidence="7">
    <location>
        <begin position="11"/>
        <end position="205"/>
    </location>
</feature>
<evidence type="ECO:0000313" key="11">
    <source>
        <dbReference type="Proteomes" id="UP000224607"/>
    </source>
</evidence>
<evidence type="ECO:0000313" key="9">
    <source>
        <dbReference type="EMBL" id="SFI71501.1"/>
    </source>
</evidence>
<evidence type="ECO:0000256" key="5">
    <source>
        <dbReference type="ARBA" id="ARBA00023136"/>
    </source>
</evidence>
<keyword evidence="3" id="KW-0812">Transmembrane</keyword>
<dbReference type="Proteomes" id="UP000198919">
    <property type="component" value="Unassembled WGS sequence"/>
</dbReference>
<dbReference type="NCBIfam" id="TIGR01414">
    <property type="entry name" value="autotrans_barl"/>
    <property type="match status" value="1"/>
</dbReference>
<keyword evidence="11" id="KW-1185">Reference proteome</keyword>
<evidence type="ECO:0000256" key="2">
    <source>
        <dbReference type="ARBA" id="ARBA00022452"/>
    </source>
</evidence>
<dbReference type="GO" id="GO:0009279">
    <property type="term" value="C:cell outer membrane"/>
    <property type="evidence" value="ECO:0007669"/>
    <property type="project" value="UniProtKB-SubCell"/>
</dbReference>
<feature type="signal peptide" evidence="6">
    <location>
        <begin position="1"/>
        <end position="24"/>
    </location>
</feature>
<dbReference type="PANTHER" id="PTHR35892:SF2">
    <property type="entry name" value="OUTER MEMBRANE PROTEIN PAGN"/>
    <property type="match status" value="1"/>
</dbReference>
<evidence type="ECO:0000256" key="4">
    <source>
        <dbReference type="ARBA" id="ARBA00022729"/>
    </source>
</evidence>
<gene>
    <name evidence="9" type="ORF">SAMN05421680_10376</name>
    <name evidence="8" type="ORF">Xmau_01247</name>
</gene>
<evidence type="ECO:0000256" key="3">
    <source>
        <dbReference type="ARBA" id="ARBA00022692"/>
    </source>
</evidence>
<dbReference type="Pfam" id="PF13505">
    <property type="entry name" value="OMP_b-brl"/>
    <property type="match status" value="1"/>
</dbReference>
<dbReference type="OrthoDB" id="5873117at2"/>
<dbReference type="InterPro" id="IPR006315">
    <property type="entry name" value="OM_autotransptr_brl_dom"/>
</dbReference>
<protein>
    <submittedName>
        <fullName evidence="9">Putatice virulence related protein PagC</fullName>
    </submittedName>
    <submittedName>
        <fullName evidence="8">Virulence membrane protein PagC</fullName>
    </submittedName>
</protein>
<dbReference type="PANTHER" id="PTHR35892">
    <property type="entry name" value="OUTER MEMBRANE PROTEIN PAGN-RELATED"/>
    <property type="match status" value="1"/>
</dbReference>
<accession>A0A1I3KG53</accession>
<dbReference type="AlphaFoldDB" id="A0A1I3KG53"/>
<keyword evidence="5" id="KW-0472">Membrane</keyword>
<dbReference type="SUPFAM" id="SSF56925">
    <property type="entry name" value="OMPA-like"/>
    <property type="match status" value="1"/>
</dbReference>
<reference evidence="8 11" key="3">
    <citation type="journal article" date="2017" name="Nat. Microbiol.">
        <title>Natural product diversity associated with the nematode symbionts Photorhabdus and Xenorhabdus.</title>
        <authorList>
            <person name="Tobias N.J."/>
            <person name="Wolff H."/>
            <person name="Djahanschiri B."/>
            <person name="Grundmann F."/>
            <person name="Kronenwerth M."/>
            <person name="Shi Y.M."/>
            <person name="Simonyi S."/>
            <person name="Grun P."/>
            <person name="Shapiro-Ilan D."/>
            <person name="Pidot S.J."/>
            <person name="Stinear T.P."/>
            <person name="Ebersberger I."/>
            <person name="Bode H.B."/>
        </authorList>
    </citation>
    <scope>NUCLEOTIDE SEQUENCE [LARGE SCALE GENOMIC DNA]</scope>
    <source>
        <strain evidence="8 11">DSM 17908</strain>
    </source>
</reference>
<dbReference type="InterPro" id="IPR027385">
    <property type="entry name" value="Beta-barrel_OMP"/>
</dbReference>
<dbReference type="STRING" id="351675.SAMN05421680_10376"/>
<dbReference type="InterPro" id="IPR051723">
    <property type="entry name" value="Bact_OM_Invasion-Related"/>
</dbReference>
<proteinExistence type="predicted"/>